<comment type="caution">
    <text evidence="1">The sequence shown here is derived from an EMBL/GenBank/DDBJ whole genome shotgun (WGS) entry which is preliminary data.</text>
</comment>
<evidence type="ECO:0008006" key="3">
    <source>
        <dbReference type="Google" id="ProtNLM"/>
    </source>
</evidence>
<evidence type="ECO:0000313" key="2">
    <source>
        <dbReference type="Proteomes" id="UP001300261"/>
    </source>
</evidence>
<dbReference type="Proteomes" id="UP001300261">
    <property type="component" value="Unassembled WGS sequence"/>
</dbReference>
<evidence type="ECO:0000313" key="1">
    <source>
        <dbReference type="EMBL" id="MCX2721841.1"/>
    </source>
</evidence>
<dbReference type="EMBL" id="JAPEVI010000003">
    <property type="protein sequence ID" value="MCX2721841.1"/>
    <property type="molecule type" value="Genomic_DNA"/>
</dbReference>
<gene>
    <name evidence="1" type="ORF">ON753_05385</name>
</gene>
<reference evidence="1 2" key="1">
    <citation type="journal article" date="2016" name="Int. J. Syst. Evol. Microbiol.">
        <title>Labrenzia salina sp. nov., isolated from the rhizosphere of the halophyte Arthrocnemum macrostachyum.</title>
        <authorList>
            <person name="Camacho M."/>
            <person name="Redondo-Gomez S."/>
            <person name="Rodriguez-Llorente I."/>
            <person name="Rohde M."/>
            <person name="Sproer C."/>
            <person name="Schumann P."/>
            <person name="Klenk H.P."/>
            <person name="Montero-Calasanz M.D.C."/>
        </authorList>
    </citation>
    <scope>NUCLEOTIDE SEQUENCE [LARGE SCALE GENOMIC DNA]</scope>
    <source>
        <strain evidence="1 2">DSM 29163</strain>
    </source>
</reference>
<dbReference type="RefSeq" id="WP_265961548.1">
    <property type="nucleotide sequence ID" value="NZ_JAPEVI010000003.1"/>
</dbReference>
<organism evidence="1 2">
    <name type="scientific">Roseibium salinum</name>
    <dbReference type="NCBI Taxonomy" id="1604349"/>
    <lineage>
        <taxon>Bacteria</taxon>
        <taxon>Pseudomonadati</taxon>
        <taxon>Pseudomonadota</taxon>
        <taxon>Alphaproteobacteria</taxon>
        <taxon>Hyphomicrobiales</taxon>
        <taxon>Stappiaceae</taxon>
        <taxon>Roseibium</taxon>
    </lineage>
</organism>
<dbReference type="InterPro" id="IPR038996">
    <property type="entry name" value="Gp14"/>
</dbReference>
<protein>
    <recommendedName>
        <fullName evidence="3">Phage protein</fullName>
    </recommendedName>
</protein>
<name>A0ABT3QYD5_9HYPH</name>
<dbReference type="Pfam" id="PF24072">
    <property type="entry name" value="T7_gp14"/>
    <property type="match status" value="1"/>
</dbReference>
<accession>A0ABT3QYD5</accession>
<sequence length="173" mass="18257">MCHPAVFAAVSAVGSLAGGVVQAQGMRQQADAQAKSEERRAQLADRQKEINQTQASFERRRTLEGLDKVLGNNRAAGAERGLSETGSLSDVADDNAYEAAHQIEAIRYRAEGQRDNLTFEAASARERARSSRRAGRIGAAGAILGGVTSAFTTLGNAYYKMADPAGSPSGSTR</sequence>
<proteinExistence type="predicted"/>
<keyword evidence="2" id="KW-1185">Reference proteome</keyword>